<accession>A0ACC3BVJ6</accession>
<dbReference type="Proteomes" id="UP000798662">
    <property type="component" value="Chromosome 1"/>
</dbReference>
<organism evidence="1 2">
    <name type="scientific">Pyropia yezoensis</name>
    <name type="common">Susabi-nori</name>
    <name type="synonym">Porphyra yezoensis</name>
    <dbReference type="NCBI Taxonomy" id="2788"/>
    <lineage>
        <taxon>Eukaryota</taxon>
        <taxon>Rhodophyta</taxon>
        <taxon>Bangiophyceae</taxon>
        <taxon>Bangiales</taxon>
        <taxon>Bangiaceae</taxon>
        <taxon>Pyropia</taxon>
    </lineage>
</organism>
<gene>
    <name evidence="1" type="ORF">I4F81_004551</name>
</gene>
<reference evidence="1" key="1">
    <citation type="submission" date="2019-11" db="EMBL/GenBank/DDBJ databases">
        <title>Nori genome reveals adaptations in red seaweeds to the harsh intertidal environment.</title>
        <authorList>
            <person name="Wang D."/>
            <person name="Mao Y."/>
        </authorList>
    </citation>
    <scope>NUCLEOTIDE SEQUENCE</scope>
    <source>
        <tissue evidence="1">Gametophyte</tissue>
    </source>
</reference>
<keyword evidence="2" id="KW-1185">Reference proteome</keyword>
<evidence type="ECO:0000313" key="2">
    <source>
        <dbReference type="Proteomes" id="UP000798662"/>
    </source>
</evidence>
<sequence>MAGKKKKKGRGVMESDENAAAKKKKKARRGLAPTEDNAVDVFGGAGMSPEELLAAALGDDPAPEPVPAPVTDVGSAANGSATGTPSETSVEAAPAVAETPVMNQEAKEDEKEDVKEEEATEVDVAPVEELSEEEDESEELRALADDENFTADPDVLEEFDAFSEEMSTFTLAGRRKTAANQGNLKRAAASSGGEKYTSVRLEDIQLAFGNTQLLAGATWEVKTGDRVGLCGANGVGKSTMLKIISGEIIPDAGQVVRSSARTKTAFLRQEFVDELDLTRTLREEFATAFTEENALLAEYAEAEAAVAAAGDNLDALEGLLNRLEAVRQECDRVNAWNLDARIDRLLPGLGFEEGDDDKLVAAFSGGWKVRIGLGKVLLRDPDLLCLDEPTNHLDLESVEWLEAFLRENELPMVIVSHDREFLDRLCTKIVELEAGEAFEYPGNYSTFLKLKAQRRRAWQVAYERQQKYIAEQRNFIRRYRSSPARAKQVKSRQKLLERMERTGELVRPPPRFVKPLVFRFPPAPRSSRDVLLLEDVTHGYDSKTLFRDVNLAIERGDRMAVLGANGSGKSTLLRLVVGSEKPDEGTVQCPELPNARLAYFEQNQADALNLELTVLETLQEAAPSGTRYEDLRALLGRFLFKDDSVYKNVSALSGGEKARLALAKIMLEPANILVFDEPSNHLDIEAKEMLEEALQHYDGTLLVVSHDRYFVSQVATQILAVENEDLVLYDCDYKSYMEKNEALREQVEGRYIKGVTGIKSAPKVTIEEPPQMANKKAKRKKNFGGSGVQSGKSKEMNAKRWNK</sequence>
<proteinExistence type="predicted"/>
<evidence type="ECO:0000313" key="1">
    <source>
        <dbReference type="EMBL" id="KAK1861975.1"/>
    </source>
</evidence>
<protein>
    <submittedName>
        <fullName evidence="1">Uncharacterized protein</fullName>
    </submittedName>
</protein>
<name>A0ACC3BVJ6_PYRYE</name>
<dbReference type="EMBL" id="CM020618">
    <property type="protein sequence ID" value="KAK1861975.1"/>
    <property type="molecule type" value="Genomic_DNA"/>
</dbReference>
<comment type="caution">
    <text evidence="1">The sequence shown here is derived from an EMBL/GenBank/DDBJ whole genome shotgun (WGS) entry which is preliminary data.</text>
</comment>